<feature type="compositionally biased region" description="Low complexity" evidence="1">
    <location>
        <begin position="180"/>
        <end position="199"/>
    </location>
</feature>
<name>A0A238ZZI4_9RHOB</name>
<dbReference type="EMBL" id="FZNN01000053">
    <property type="protein sequence ID" value="SNR88805.1"/>
    <property type="molecule type" value="Genomic_DNA"/>
</dbReference>
<feature type="compositionally biased region" description="Polar residues" evidence="1">
    <location>
        <begin position="211"/>
        <end position="227"/>
    </location>
</feature>
<organism evidence="2 3">
    <name type="scientific">Puniceibacterium sediminis</name>
    <dbReference type="NCBI Taxonomy" id="1608407"/>
    <lineage>
        <taxon>Bacteria</taxon>
        <taxon>Pseudomonadati</taxon>
        <taxon>Pseudomonadota</taxon>
        <taxon>Alphaproteobacteria</taxon>
        <taxon>Rhodobacterales</taxon>
        <taxon>Paracoccaceae</taxon>
        <taxon>Puniceibacterium</taxon>
    </lineage>
</organism>
<gene>
    <name evidence="2" type="ORF">SAMN06265370_1531</name>
</gene>
<dbReference type="AlphaFoldDB" id="A0A238ZZI4"/>
<protein>
    <submittedName>
        <fullName evidence="2">Outer membrane transport energization protein TonB</fullName>
    </submittedName>
</protein>
<accession>A0A238ZZI4</accession>
<proteinExistence type="predicted"/>
<feature type="non-terminal residue" evidence="2">
    <location>
        <position position="265"/>
    </location>
</feature>
<feature type="compositionally biased region" description="Low complexity" evidence="1">
    <location>
        <begin position="99"/>
        <end position="117"/>
    </location>
</feature>
<evidence type="ECO:0000256" key="1">
    <source>
        <dbReference type="SAM" id="MobiDB-lite"/>
    </source>
</evidence>
<keyword evidence="3" id="KW-1185">Reference proteome</keyword>
<evidence type="ECO:0000313" key="3">
    <source>
        <dbReference type="Proteomes" id="UP000198417"/>
    </source>
</evidence>
<dbReference type="RefSeq" id="WP_089274120.1">
    <property type="nucleotide sequence ID" value="NZ_FZNN01000053.1"/>
</dbReference>
<feature type="region of interest" description="Disordered" evidence="1">
    <location>
        <begin position="70"/>
        <end position="234"/>
    </location>
</feature>
<feature type="compositionally biased region" description="Pro residues" evidence="1">
    <location>
        <begin position="118"/>
        <end position="130"/>
    </location>
</feature>
<sequence length="265" mass="27766">MRQYIEFPVFTLVATGVLMLGFSISPPEEASAAAGAGGADLVTMEASTASVETMVEDWLKPPDVAQVPDLPELADTPPEMTPPAVTPPTDAPRMPTPAAPLMALPELPQMPDTALAELPPPPPKPEPVPEPEPEVAREPEITPSEIAPQATQRPQLRPAPPVKPKPVERQKPKPKKKPQKTPAKTASTASADSAAQRAAGTGGGAQAGQSRDGQTATSGKARQNSLKASWGAAIRTRVERLKRYPSRAGRASGTVVLWLKVTSSG</sequence>
<feature type="compositionally biased region" description="Pro residues" evidence="1">
    <location>
        <begin position="79"/>
        <end position="98"/>
    </location>
</feature>
<evidence type="ECO:0000313" key="2">
    <source>
        <dbReference type="EMBL" id="SNR88805.1"/>
    </source>
</evidence>
<reference evidence="2 3" key="1">
    <citation type="submission" date="2017-06" db="EMBL/GenBank/DDBJ databases">
        <authorList>
            <person name="Kim H.J."/>
            <person name="Triplett B.A."/>
        </authorList>
    </citation>
    <scope>NUCLEOTIDE SEQUENCE [LARGE SCALE GENOMIC DNA]</scope>
    <source>
        <strain evidence="2 3">DSM 29052</strain>
    </source>
</reference>
<dbReference type="Proteomes" id="UP000198417">
    <property type="component" value="Unassembled WGS sequence"/>
</dbReference>
<dbReference type="OrthoDB" id="7722272at2"/>